<reference evidence="2 3" key="1">
    <citation type="submission" date="2015-08" db="EMBL/GenBank/DDBJ databases">
        <authorList>
            <person name="Babu N.S."/>
            <person name="Beckwith C.J."/>
            <person name="Beseler K.G."/>
            <person name="Brison A."/>
            <person name="Carone J.V."/>
            <person name="Caskin T.P."/>
            <person name="Diamond M."/>
            <person name="Durham M.E."/>
            <person name="Foxe J.M."/>
            <person name="Go M."/>
            <person name="Henderson B.A."/>
            <person name="Jones I.B."/>
            <person name="McGettigan J.A."/>
            <person name="Micheletti S.J."/>
            <person name="Nasrallah M.E."/>
            <person name="Ortiz D."/>
            <person name="Piller C.R."/>
            <person name="Privatt S.R."/>
            <person name="Schneider S.L."/>
            <person name="Sharp S."/>
            <person name="Smith T.C."/>
            <person name="Stanton J.D."/>
            <person name="Ullery H.E."/>
            <person name="Wilson R.J."/>
            <person name="Serrano M.G."/>
            <person name="Buck G."/>
            <person name="Lee V."/>
            <person name="Wang Y."/>
            <person name="Carvalho R."/>
            <person name="Voegtly L."/>
            <person name="Shi R."/>
            <person name="Duckworth R."/>
            <person name="Johnson A."/>
            <person name="Loviza R."/>
            <person name="Walstead R."/>
            <person name="Shah Z."/>
            <person name="Kiflezghi M."/>
            <person name="Wade K."/>
            <person name="Ball S.L."/>
            <person name="Bradley K.W."/>
            <person name="Asai D.J."/>
            <person name="Bowman C.A."/>
            <person name="Russell D.A."/>
            <person name="Pope W.H."/>
            <person name="Jacobs-Sera D."/>
            <person name="Hendrix R.W."/>
            <person name="Hatfull G.F."/>
        </authorList>
    </citation>
    <scope>NUCLEOTIDE SEQUENCE [LARGE SCALE GENOMIC DNA]</scope>
    <source>
        <strain evidence="2 3">DSM 27648</strain>
    </source>
</reference>
<accession>A0A0K1PSS3</accession>
<feature type="compositionally biased region" description="Basic residues" evidence="1">
    <location>
        <begin position="246"/>
        <end position="256"/>
    </location>
</feature>
<keyword evidence="3" id="KW-1185">Reference proteome</keyword>
<dbReference type="Proteomes" id="UP000064967">
    <property type="component" value="Chromosome"/>
</dbReference>
<name>A0A0K1PSS3_9BACT</name>
<protein>
    <submittedName>
        <fullName evidence="2">Uncharacterized protein</fullName>
    </submittedName>
</protein>
<dbReference type="KEGG" id="llu:AKJ09_02838"/>
<evidence type="ECO:0000313" key="2">
    <source>
        <dbReference type="EMBL" id="AKU96174.1"/>
    </source>
</evidence>
<feature type="compositionally biased region" description="Basic and acidic residues" evidence="1">
    <location>
        <begin position="140"/>
        <end position="150"/>
    </location>
</feature>
<dbReference type="STRING" id="1391654.AKJ09_02838"/>
<dbReference type="EMBL" id="CP012333">
    <property type="protein sequence ID" value="AKU96174.1"/>
    <property type="molecule type" value="Genomic_DNA"/>
</dbReference>
<evidence type="ECO:0000313" key="3">
    <source>
        <dbReference type="Proteomes" id="UP000064967"/>
    </source>
</evidence>
<feature type="region of interest" description="Disordered" evidence="1">
    <location>
        <begin position="226"/>
        <end position="256"/>
    </location>
</feature>
<organism evidence="2 3">
    <name type="scientific">Labilithrix luteola</name>
    <dbReference type="NCBI Taxonomy" id="1391654"/>
    <lineage>
        <taxon>Bacteria</taxon>
        <taxon>Pseudomonadati</taxon>
        <taxon>Myxococcota</taxon>
        <taxon>Polyangia</taxon>
        <taxon>Polyangiales</taxon>
        <taxon>Labilitrichaceae</taxon>
        <taxon>Labilithrix</taxon>
    </lineage>
</organism>
<evidence type="ECO:0000256" key="1">
    <source>
        <dbReference type="SAM" id="MobiDB-lite"/>
    </source>
</evidence>
<feature type="region of interest" description="Disordered" evidence="1">
    <location>
        <begin position="140"/>
        <end position="175"/>
    </location>
</feature>
<feature type="region of interest" description="Disordered" evidence="1">
    <location>
        <begin position="82"/>
        <end position="119"/>
    </location>
</feature>
<feature type="compositionally biased region" description="Polar residues" evidence="1">
    <location>
        <begin position="82"/>
        <end position="91"/>
    </location>
</feature>
<gene>
    <name evidence="2" type="ORF">AKJ09_02838</name>
</gene>
<proteinExistence type="predicted"/>
<sequence>MRLPSCAQKAPRAHLLRVPFRDFPRPRWEVESYERRTIDVPTAVPNTWACPPSRVSRRVSDFMCQSSRAKTCVPTRLTKTSCGESQHSKLQGGTDACRDADQHPSFSKPSGPYSDAIRAHDASRSWRGRCGAGHRESCSVRRERTGDARARCRRERSAAGSRPRRATARTQPPSRLGRRLLALDRDAVRLDSGPLGRPAARRHLERSRLLIARRTLFLRERRMEAGRQRQRAAIGSSPELSGKSTQLRRPRRGLSL</sequence>
<dbReference type="AlphaFoldDB" id="A0A0K1PSS3"/>